<organism evidence="17 18">
    <name type="scientific">Methylomonas methanica</name>
    <dbReference type="NCBI Taxonomy" id="421"/>
    <lineage>
        <taxon>Bacteria</taxon>
        <taxon>Pseudomonadati</taxon>
        <taxon>Pseudomonadota</taxon>
        <taxon>Gammaproteobacteria</taxon>
        <taxon>Methylococcales</taxon>
        <taxon>Methylococcaceae</taxon>
        <taxon>Methylomonas</taxon>
    </lineage>
</organism>
<keyword evidence="15" id="KW-0547">Nucleotide-binding</keyword>
<dbReference type="GO" id="GO:0000049">
    <property type="term" value="F:tRNA binding"/>
    <property type="evidence" value="ECO:0007669"/>
    <property type="project" value="UniProtKB-UniRule"/>
</dbReference>
<feature type="binding site" evidence="12">
    <location>
        <begin position="200"/>
        <end position="202"/>
    </location>
    <ligand>
        <name>FMN</name>
        <dbReference type="ChEBI" id="CHEBI:58210"/>
    </ligand>
</feature>
<dbReference type="CDD" id="cd02801">
    <property type="entry name" value="DUS_like_FMN"/>
    <property type="match status" value="1"/>
</dbReference>
<keyword evidence="3 12" id="KW-0820">tRNA-binding</keyword>
<evidence type="ECO:0000256" key="1">
    <source>
        <dbReference type="ARBA" id="ARBA00001917"/>
    </source>
</evidence>
<dbReference type="Pfam" id="PF01207">
    <property type="entry name" value="Dus"/>
    <property type="match status" value="1"/>
</dbReference>
<evidence type="ECO:0000256" key="4">
    <source>
        <dbReference type="ARBA" id="ARBA00022630"/>
    </source>
</evidence>
<evidence type="ECO:0000256" key="8">
    <source>
        <dbReference type="ARBA" id="ARBA00022884"/>
    </source>
</evidence>
<dbReference type="InterPro" id="IPR001269">
    <property type="entry name" value="DUS_fam"/>
</dbReference>
<dbReference type="HAMAP" id="MF_02042">
    <property type="entry name" value="DusB_subfam"/>
    <property type="match status" value="1"/>
</dbReference>
<name>A0A177M0L5_METMH</name>
<keyword evidence="6 12" id="KW-0819">tRNA processing</keyword>
<dbReference type="PIRSF" id="PIRSF006621">
    <property type="entry name" value="Dus"/>
    <property type="match status" value="1"/>
</dbReference>
<feature type="active site" description="Proton donor" evidence="12 14">
    <location>
        <position position="100"/>
    </location>
</feature>
<evidence type="ECO:0000256" key="11">
    <source>
        <dbReference type="ARBA" id="ARBA00048802"/>
    </source>
</evidence>
<comment type="catalytic activity">
    <reaction evidence="11 12">
        <text>a 5,6-dihydrouridine in tRNA + NAD(+) = a uridine in tRNA + NADH + H(+)</text>
        <dbReference type="Rhea" id="RHEA:54452"/>
        <dbReference type="Rhea" id="RHEA-COMP:13339"/>
        <dbReference type="Rhea" id="RHEA-COMP:13887"/>
        <dbReference type="ChEBI" id="CHEBI:15378"/>
        <dbReference type="ChEBI" id="CHEBI:57540"/>
        <dbReference type="ChEBI" id="CHEBI:57945"/>
        <dbReference type="ChEBI" id="CHEBI:65315"/>
        <dbReference type="ChEBI" id="CHEBI:74443"/>
    </reaction>
</comment>
<dbReference type="EMBL" id="LUUG01000109">
    <property type="protein sequence ID" value="OAH98358.1"/>
    <property type="molecule type" value="Genomic_DNA"/>
</dbReference>
<keyword evidence="9 12" id="KW-0560">Oxidoreductase</keyword>
<comment type="similarity">
    <text evidence="13">Belongs to the dus family.</text>
</comment>
<gene>
    <name evidence="12" type="primary">dusB</name>
    <name evidence="17" type="ORF">A1332_20405</name>
</gene>
<dbReference type="OrthoDB" id="9764501at2"/>
<dbReference type="GO" id="GO:0010181">
    <property type="term" value="F:FMN binding"/>
    <property type="evidence" value="ECO:0007669"/>
    <property type="project" value="UniProtKB-UniRule"/>
</dbReference>
<dbReference type="PANTHER" id="PTHR45846">
    <property type="entry name" value="TRNA-DIHYDROURIDINE(47) SYNTHASE [NAD(P)(+)]-LIKE"/>
    <property type="match status" value="1"/>
</dbReference>
<dbReference type="PANTHER" id="PTHR45846:SF1">
    <property type="entry name" value="TRNA-DIHYDROURIDINE(47) SYNTHASE [NAD(P)(+)]-LIKE"/>
    <property type="match status" value="1"/>
</dbReference>
<evidence type="ECO:0000256" key="2">
    <source>
        <dbReference type="ARBA" id="ARBA00002790"/>
    </source>
</evidence>
<comment type="function">
    <text evidence="2 12 13">Catalyzes the synthesis of 5,6-dihydrouridine (D), a modified base found in the D-loop of most tRNAs, via the reduction of the C5-C6 double bond in target uridines.</text>
</comment>
<comment type="similarity">
    <text evidence="12">Belongs to the Dus family. DusB subfamily.</text>
</comment>
<comment type="catalytic activity">
    <reaction evidence="10 12">
        <text>a 5,6-dihydrouridine in tRNA + NADP(+) = a uridine in tRNA + NADPH + H(+)</text>
        <dbReference type="Rhea" id="RHEA:23624"/>
        <dbReference type="Rhea" id="RHEA-COMP:13339"/>
        <dbReference type="Rhea" id="RHEA-COMP:13887"/>
        <dbReference type="ChEBI" id="CHEBI:15378"/>
        <dbReference type="ChEBI" id="CHEBI:57783"/>
        <dbReference type="ChEBI" id="CHEBI:58349"/>
        <dbReference type="ChEBI" id="CHEBI:65315"/>
        <dbReference type="ChEBI" id="CHEBI:74443"/>
    </reaction>
</comment>
<accession>A0A177M0L5</accession>
<feature type="binding site" evidence="12 15">
    <location>
        <begin position="16"/>
        <end position="18"/>
    </location>
    <ligand>
        <name>FMN</name>
        <dbReference type="ChEBI" id="CHEBI:58210"/>
    </ligand>
</feature>
<evidence type="ECO:0000256" key="12">
    <source>
        <dbReference type="HAMAP-Rule" id="MF_02042"/>
    </source>
</evidence>
<keyword evidence="7 12" id="KW-0521">NADP</keyword>
<keyword evidence="4 12" id="KW-0285">Flavoprotein</keyword>
<dbReference type="Gene3D" id="3.20.20.70">
    <property type="entry name" value="Aldolase class I"/>
    <property type="match status" value="1"/>
</dbReference>
<dbReference type="GO" id="GO:0050660">
    <property type="term" value="F:flavin adenine dinucleotide binding"/>
    <property type="evidence" value="ECO:0007669"/>
    <property type="project" value="InterPro"/>
</dbReference>
<evidence type="ECO:0000313" key="18">
    <source>
        <dbReference type="Proteomes" id="UP000078090"/>
    </source>
</evidence>
<comment type="caution">
    <text evidence="17">The sequence shown here is derived from an EMBL/GenBank/DDBJ whole genome shotgun (WGS) entry which is preliminary data.</text>
</comment>
<dbReference type="InterPro" id="IPR018517">
    <property type="entry name" value="tRNA_hU_synthase_CS"/>
</dbReference>
<dbReference type="InterPro" id="IPR032887">
    <property type="entry name" value="DusB"/>
</dbReference>
<dbReference type="InterPro" id="IPR024036">
    <property type="entry name" value="tRNA-dHydroUridine_Synthase_C"/>
</dbReference>
<feature type="binding site" evidence="12 15">
    <location>
        <position position="139"/>
    </location>
    <ligand>
        <name>FMN</name>
        <dbReference type="ChEBI" id="CHEBI:58210"/>
    </ligand>
</feature>
<evidence type="ECO:0000256" key="7">
    <source>
        <dbReference type="ARBA" id="ARBA00022857"/>
    </source>
</evidence>
<proteinExistence type="inferred from homology"/>
<evidence type="ECO:0000256" key="13">
    <source>
        <dbReference type="PIRNR" id="PIRNR006621"/>
    </source>
</evidence>
<dbReference type="GO" id="GO:0017150">
    <property type="term" value="F:tRNA dihydrouridine synthase activity"/>
    <property type="evidence" value="ECO:0007669"/>
    <property type="project" value="UniProtKB-UniRule"/>
</dbReference>
<feature type="binding site" evidence="12 15">
    <location>
        <begin position="224"/>
        <end position="225"/>
    </location>
    <ligand>
        <name>FMN</name>
        <dbReference type="ChEBI" id="CHEBI:58210"/>
    </ligand>
</feature>
<dbReference type="EC" id="1.3.1.-" evidence="12"/>
<evidence type="ECO:0000256" key="15">
    <source>
        <dbReference type="PIRSR" id="PIRSR006621-2"/>
    </source>
</evidence>
<keyword evidence="8 12" id="KW-0694">RNA-binding</keyword>
<dbReference type="InterPro" id="IPR035587">
    <property type="entry name" value="DUS-like_FMN-bd"/>
</dbReference>
<protein>
    <recommendedName>
        <fullName evidence="12">tRNA-dihydrouridine synthase B</fullName>
        <ecNumber evidence="12">1.3.1.-</ecNumber>
    </recommendedName>
</protein>
<evidence type="ECO:0000256" key="9">
    <source>
        <dbReference type="ARBA" id="ARBA00023002"/>
    </source>
</evidence>
<evidence type="ECO:0000313" key="17">
    <source>
        <dbReference type="EMBL" id="OAH98358.1"/>
    </source>
</evidence>
<dbReference type="InterPro" id="IPR004652">
    <property type="entry name" value="DusB-like"/>
</dbReference>
<dbReference type="RefSeq" id="WP_064010227.1">
    <property type="nucleotide sequence ID" value="NZ_LUUG01000109.1"/>
</dbReference>
<feature type="binding site" evidence="15">
    <location>
        <position position="169"/>
    </location>
    <ligand>
        <name>FMN</name>
        <dbReference type="ChEBI" id="CHEBI:58210"/>
    </ligand>
</feature>
<dbReference type="Proteomes" id="UP000078090">
    <property type="component" value="Unassembled WGS sequence"/>
</dbReference>
<dbReference type="SUPFAM" id="SSF51395">
    <property type="entry name" value="FMN-linked oxidoreductases"/>
    <property type="match status" value="1"/>
</dbReference>
<evidence type="ECO:0000256" key="3">
    <source>
        <dbReference type="ARBA" id="ARBA00022555"/>
    </source>
</evidence>
<feature type="domain" description="DUS-like FMN-binding" evidence="16">
    <location>
        <begin position="13"/>
        <end position="314"/>
    </location>
</feature>
<dbReference type="NCBIfam" id="TIGR00737">
    <property type="entry name" value="nifR3_yhdG"/>
    <property type="match status" value="1"/>
</dbReference>
<comment type="cofactor">
    <cofactor evidence="1 12 13 15">
        <name>FMN</name>
        <dbReference type="ChEBI" id="CHEBI:58210"/>
    </cofactor>
</comment>
<evidence type="ECO:0000256" key="10">
    <source>
        <dbReference type="ARBA" id="ARBA00048205"/>
    </source>
</evidence>
<evidence type="ECO:0000259" key="16">
    <source>
        <dbReference type="Pfam" id="PF01207"/>
    </source>
</evidence>
<evidence type="ECO:0000256" key="14">
    <source>
        <dbReference type="PIRSR" id="PIRSR006621-1"/>
    </source>
</evidence>
<dbReference type="PROSITE" id="PS01136">
    <property type="entry name" value="UPF0034"/>
    <property type="match status" value="1"/>
</dbReference>
<evidence type="ECO:0000256" key="6">
    <source>
        <dbReference type="ARBA" id="ARBA00022694"/>
    </source>
</evidence>
<evidence type="ECO:0000256" key="5">
    <source>
        <dbReference type="ARBA" id="ARBA00022643"/>
    </source>
</evidence>
<dbReference type="AlphaFoldDB" id="A0A177M0L5"/>
<reference evidence="17 18" key="1">
    <citation type="submission" date="2016-03" db="EMBL/GenBank/DDBJ databases">
        <authorList>
            <person name="Ploux O."/>
        </authorList>
    </citation>
    <scope>NUCLEOTIDE SEQUENCE [LARGE SCALE GENOMIC DNA]</scope>
    <source>
        <strain evidence="17 18">R-45363</strain>
    </source>
</reference>
<feature type="binding site" evidence="12 15">
    <location>
        <position position="70"/>
    </location>
    <ligand>
        <name>FMN</name>
        <dbReference type="ChEBI" id="CHEBI:58210"/>
    </ligand>
</feature>
<sequence length="325" mass="35152">MRIGPYELPNQVLLAPMAGITDAPFRQICSGFGAGLTVSEMVISNPSLQHHPRTLKKLDYSGDNSLRSVQILGTDPRQMAEAAKLNQDRGAQIIDINMGCPAKKVCSVAAGSALLKDESLVAKILDAVISAVEIPVTLKIRTGWDLANRNAPTIAKIAESCGIQALTIHGRSRACKFTGNAEYDTIKQVKQSVSIPIIANGDIDSAEKARQVLAYTGADAVMIGRAAQGKPWIFKELVARLNNTTYPPLCLTDIKAVINQHLENLYSFYGNDSGVRIARKHIGWYFDHLGILPADQKTAINQAQHAARQLALVNASFNLMTPRAA</sequence>
<dbReference type="InterPro" id="IPR013785">
    <property type="entry name" value="Aldolase_TIM"/>
</dbReference>
<keyword evidence="5 12" id="KW-0288">FMN</keyword>
<dbReference type="Gene3D" id="1.10.1200.80">
    <property type="entry name" value="Putative flavin oxidoreducatase, domain 2"/>
    <property type="match status" value="1"/>
</dbReference>